<feature type="transmembrane region" description="Helical" evidence="2">
    <location>
        <begin position="21"/>
        <end position="42"/>
    </location>
</feature>
<accession>A0A9X4NP79</accession>
<evidence type="ECO:0000259" key="3">
    <source>
        <dbReference type="Pfam" id="PF13681"/>
    </source>
</evidence>
<evidence type="ECO:0000313" key="6">
    <source>
        <dbReference type="Proteomes" id="UP001152876"/>
    </source>
</evidence>
<keyword evidence="2" id="KW-1133">Transmembrane helix</keyword>
<dbReference type="Proteomes" id="UP001152876">
    <property type="component" value="Unassembled WGS sequence"/>
</dbReference>
<dbReference type="OrthoDB" id="5801860at2"/>
<dbReference type="EMBL" id="AOGK01000001">
    <property type="protein sequence ID" value="MDG5974006.1"/>
    <property type="molecule type" value="Genomic_DNA"/>
</dbReference>
<proteinExistence type="predicted"/>
<dbReference type="InterPro" id="IPR025746">
    <property type="entry name" value="PilX_N_dom"/>
</dbReference>
<dbReference type="AlphaFoldDB" id="A0A9X4NP79"/>
<dbReference type="InterPro" id="IPR025205">
    <property type="entry name" value="PilX/PilW_C"/>
</dbReference>
<keyword evidence="2" id="KW-0812">Transmembrane</keyword>
<evidence type="ECO:0000256" key="2">
    <source>
        <dbReference type="SAM" id="Phobius"/>
    </source>
</evidence>
<protein>
    <submittedName>
        <fullName evidence="5">Tfp pilus assembly protein</fullName>
    </submittedName>
</protein>
<dbReference type="RefSeq" id="WP_084235924.1">
    <property type="nucleotide sequence ID" value="NZ_AOGK01000001.1"/>
</dbReference>
<evidence type="ECO:0000313" key="5">
    <source>
        <dbReference type="EMBL" id="MDG5974006.1"/>
    </source>
</evidence>
<organism evidence="5 6">
    <name type="scientific">Hydrogenophaga taeniospiralis CCUG 15921</name>
    <dbReference type="NCBI Taxonomy" id="1281780"/>
    <lineage>
        <taxon>Bacteria</taxon>
        <taxon>Pseudomonadati</taxon>
        <taxon>Pseudomonadota</taxon>
        <taxon>Betaproteobacteria</taxon>
        <taxon>Burkholderiales</taxon>
        <taxon>Comamonadaceae</taxon>
        <taxon>Hydrogenophaga</taxon>
    </lineage>
</organism>
<evidence type="ECO:0000259" key="4">
    <source>
        <dbReference type="Pfam" id="PF14341"/>
    </source>
</evidence>
<keyword evidence="2" id="KW-0472">Membrane</keyword>
<dbReference type="Pfam" id="PF14341">
    <property type="entry name" value="PilX_N"/>
    <property type="match status" value="1"/>
</dbReference>
<keyword evidence="6" id="KW-1185">Reference proteome</keyword>
<feature type="domain" description="PilX/PilW C-terminal" evidence="3">
    <location>
        <begin position="91"/>
        <end position="177"/>
    </location>
</feature>
<reference evidence="5" key="1">
    <citation type="submission" date="2013-01" db="EMBL/GenBank/DDBJ databases">
        <title>Genome draft of Hydrogenophaga taeniospiralis 2K1.</title>
        <authorList>
            <person name="Gomila M."/>
            <person name="Lalucat J."/>
        </authorList>
    </citation>
    <scope>NUCLEOTIDE SEQUENCE</scope>
    <source>
        <strain evidence="5">CCUG 15921</strain>
    </source>
</reference>
<comment type="caution">
    <text evidence="5">The sequence shown here is derived from an EMBL/GenBank/DDBJ whole genome shotgun (WGS) entry which is preliminary data.</text>
</comment>
<sequence>MNHHIRQQRQPRLRQPAKEKGVVLIVALIMLLVMTILGLTALKSSALEERMAAHSFDRSLSFQATEAALREAEALVEESRPTPAAGTGCSEGYCGAPSPTQKPRWKDSEFAGWKSGTKVTSGGISITPQYFVEYLGDTFPCQPTDPSSGVTCKRYRVTARSNAGADRAAVTLQSIYATE</sequence>
<feature type="region of interest" description="Disordered" evidence="1">
    <location>
        <begin position="77"/>
        <end position="107"/>
    </location>
</feature>
<gene>
    <name evidence="5" type="ORF">H010_01995</name>
</gene>
<feature type="domain" description="Type 4 fimbrial biogenesis protein PilX N-terminal" evidence="4">
    <location>
        <begin position="20"/>
        <end position="70"/>
    </location>
</feature>
<evidence type="ECO:0000256" key="1">
    <source>
        <dbReference type="SAM" id="MobiDB-lite"/>
    </source>
</evidence>
<dbReference type="Pfam" id="PF13681">
    <property type="entry name" value="PilX"/>
    <property type="match status" value="1"/>
</dbReference>
<name>A0A9X4NP79_9BURK</name>